<keyword evidence="3" id="KW-1185">Reference proteome</keyword>
<feature type="domain" description="HTH cro/C1-type" evidence="1">
    <location>
        <begin position="14"/>
        <end position="58"/>
    </location>
</feature>
<dbReference type="InterPro" id="IPR010982">
    <property type="entry name" value="Lambda_DNA-bd_dom_sf"/>
</dbReference>
<proteinExistence type="predicted"/>
<organism evidence="2 3">
    <name type="scientific">Notoacmeibacter marinus</name>
    <dbReference type="NCBI Taxonomy" id="1876515"/>
    <lineage>
        <taxon>Bacteria</taxon>
        <taxon>Pseudomonadati</taxon>
        <taxon>Pseudomonadota</taxon>
        <taxon>Alphaproteobacteria</taxon>
        <taxon>Hyphomicrobiales</taxon>
        <taxon>Notoacmeibacteraceae</taxon>
        <taxon>Notoacmeibacter</taxon>
    </lineage>
</organism>
<evidence type="ECO:0000259" key="1">
    <source>
        <dbReference type="Pfam" id="PF13443"/>
    </source>
</evidence>
<evidence type="ECO:0000313" key="3">
    <source>
        <dbReference type="Proteomes" id="UP000215405"/>
    </source>
</evidence>
<comment type="caution">
    <text evidence="2">The sequence shown here is derived from an EMBL/GenBank/DDBJ whole genome shotgun (WGS) entry which is preliminary data.</text>
</comment>
<accession>A0A231V3U8</accession>
<dbReference type="SUPFAM" id="SSF47413">
    <property type="entry name" value="lambda repressor-like DNA-binding domains"/>
    <property type="match status" value="1"/>
</dbReference>
<dbReference type="AlphaFoldDB" id="A0A231V3U8"/>
<dbReference type="EMBL" id="NBYO01000001">
    <property type="protein sequence ID" value="OXT02236.1"/>
    <property type="molecule type" value="Genomic_DNA"/>
</dbReference>
<name>A0A231V3U8_9HYPH</name>
<dbReference type="Pfam" id="PF13443">
    <property type="entry name" value="HTH_26"/>
    <property type="match status" value="1"/>
</dbReference>
<dbReference type="GO" id="GO:0003677">
    <property type="term" value="F:DNA binding"/>
    <property type="evidence" value="ECO:0007669"/>
    <property type="project" value="InterPro"/>
</dbReference>
<gene>
    <name evidence="2" type="ORF">B7H23_04795</name>
</gene>
<sequence>MMDKRERARLFQERLASVMAERAISKSALARAIHADRSTVSILLTSDAARLPNAQLAAECAFELGVSTDWLLGLTDRREKGADILEVAVRMETAERAPSDDAIYRWHEQSRGMKVRHVPATLPDMLKTESVLRFEYGDTLGRTSDQAVTDMRDRLAYLRAPDTDYEIAMPVDALDGFAHGDSYWADLPVELRIEQLEHLKRLTEELYPSLRLYLFDRKKIFSAPITVYGTFQATIYIGRVYFVLSERRQILELTRHFDGLVRAALFEARRMPDFVAERLERLRQNA</sequence>
<dbReference type="Proteomes" id="UP000215405">
    <property type="component" value="Unassembled WGS sequence"/>
</dbReference>
<dbReference type="InterPro" id="IPR001387">
    <property type="entry name" value="Cro/C1-type_HTH"/>
</dbReference>
<protein>
    <submittedName>
        <fullName evidence="2">Transcriptional regulator</fullName>
    </submittedName>
</protein>
<dbReference type="Gene3D" id="1.10.260.40">
    <property type="entry name" value="lambda repressor-like DNA-binding domains"/>
    <property type="match status" value="1"/>
</dbReference>
<evidence type="ECO:0000313" key="2">
    <source>
        <dbReference type="EMBL" id="OXT02236.1"/>
    </source>
</evidence>
<reference evidence="3" key="1">
    <citation type="journal article" date="2017" name="Int. J. Syst. Evol. Microbiol.">
        <title>Notoacmeibacter marinus gen. nov., sp. nov., isolated from the gut of a limpet and proposal of Notoacmeibacteraceae fam. nov. in the order Rhizobiales of the class Alphaproteobacteria.</title>
        <authorList>
            <person name="Huang Z."/>
            <person name="Guo F."/>
            <person name="Lai Q."/>
        </authorList>
    </citation>
    <scope>NUCLEOTIDE SEQUENCE [LARGE SCALE GENOMIC DNA]</scope>
    <source>
        <strain evidence="3">XMTR2A4</strain>
    </source>
</reference>